<feature type="domain" description="Calpain catalytic" evidence="7">
    <location>
        <begin position="249"/>
        <end position="528"/>
    </location>
</feature>
<comment type="similarity">
    <text evidence="1">Belongs to the peptidase C2 family.</text>
</comment>
<dbReference type="Pfam" id="PF01067">
    <property type="entry name" value="Calpain_III"/>
    <property type="match status" value="1"/>
</dbReference>
<evidence type="ECO:0000256" key="1">
    <source>
        <dbReference type="ARBA" id="ARBA00007623"/>
    </source>
</evidence>
<dbReference type="SMART" id="SM00720">
    <property type="entry name" value="calpain_III"/>
    <property type="match status" value="1"/>
</dbReference>
<name>A0A1I7ST67_BURXY</name>
<dbReference type="InterPro" id="IPR007330">
    <property type="entry name" value="MIT_dom"/>
</dbReference>
<dbReference type="eggNOG" id="KOG0045">
    <property type="taxonomic scope" value="Eukaryota"/>
</dbReference>
<dbReference type="InterPro" id="IPR022684">
    <property type="entry name" value="Calpain_cysteine_protease"/>
</dbReference>
<evidence type="ECO:0000313" key="8">
    <source>
        <dbReference type="EMBL" id="CAD5221634.1"/>
    </source>
</evidence>
<dbReference type="InterPro" id="IPR051297">
    <property type="entry name" value="PalB/RIM13"/>
</dbReference>
<dbReference type="Gene3D" id="2.60.120.380">
    <property type="match status" value="2"/>
</dbReference>
<dbReference type="EMBL" id="CAJFCV020000003">
    <property type="protein sequence ID" value="CAG9108689.1"/>
    <property type="molecule type" value="Genomic_DNA"/>
</dbReference>
<dbReference type="GO" id="GO:0006508">
    <property type="term" value="P:proteolysis"/>
    <property type="evidence" value="ECO:0007669"/>
    <property type="project" value="UniProtKB-KW"/>
</dbReference>
<dbReference type="Proteomes" id="UP000095284">
    <property type="component" value="Unplaced"/>
</dbReference>
<dbReference type="Pfam" id="PF00648">
    <property type="entry name" value="Peptidase_C2"/>
    <property type="match status" value="1"/>
</dbReference>
<dbReference type="PANTHER" id="PTHR46143:SF1">
    <property type="entry name" value="CALPAIN-7"/>
    <property type="match status" value="1"/>
</dbReference>
<dbReference type="WBParaSite" id="BXY_1623700.1">
    <property type="protein sequence ID" value="BXY_1623700.1"/>
    <property type="gene ID" value="BXY_1623700"/>
</dbReference>
<protein>
    <submittedName>
        <fullName evidence="8">(pine wood nematode) hypothetical protein</fullName>
    </submittedName>
    <submittedName>
        <fullName evidence="11">Calpain catalytic domain-containing protein</fullName>
    </submittedName>
</protein>
<reference evidence="8" key="2">
    <citation type="submission" date="2020-09" db="EMBL/GenBank/DDBJ databases">
        <authorList>
            <person name="Kikuchi T."/>
        </authorList>
    </citation>
    <scope>NUCLEOTIDE SEQUENCE</scope>
    <source>
        <strain evidence="8">Ka4C1</strain>
    </source>
</reference>
<evidence type="ECO:0000256" key="4">
    <source>
        <dbReference type="ARBA" id="ARBA00022807"/>
    </source>
</evidence>
<evidence type="ECO:0000256" key="5">
    <source>
        <dbReference type="PIRSR" id="PIRSR622684-1"/>
    </source>
</evidence>
<keyword evidence="10" id="KW-1185">Reference proteome</keyword>
<dbReference type="Gene3D" id="1.20.58.80">
    <property type="entry name" value="Phosphotransferase system, lactose/cellobiose-type IIA subunit"/>
    <property type="match status" value="2"/>
</dbReference>
<proteinExistence type="inferred from homology"/>
<accession>A0A1I7ST67</accession>
<evidence type="ECO:0000313" key="10">
    <source>
        <dbReference type="Proteomes" id="UP000659654"/>
    </source>
</evidence>
<dbReference type="CDD" id="cd00044">
    <property type="entry name" value="CysPc"/>
    <property type="match status" value="1"/>
</dbReference>
<organism evidence="9 11">
    <name type="scientific">Bursaphelenchus xylophilus</name>
    <name type="common">Pinewood nematode worm</name>
    <name type="synonym">Aphelenchoides xylophilus</name>
    <dbReference type="NCBI Taxonomy" id="6326"/>
    <lineage>
        <taxon>Eukaryota</taxon>
        <taxon>Metazoa</taxon>
        <taxon>Ecdysozoa</taxon>
        <taxon>Nematoda</taxon>
        <taxon>Chromadorea</taxon>
        <taxon>Rhabditida</taxon>
        <taxon>Tylenchina</taxon>
        <taxon>Tylenchomorpha</taxon>
        <taxon>Aphelenchoidea</taxon>
        <taxon>Aphelenchoididae</taxon>
        <taxon>Bursaphelenchus</taxon>
    </lineage>
</organism>
<dbReference type="Proteomes" id="UP000582659">
    <property type="component" value="Unassembled WGS sequence"/>
</dbReference>
<feature type="active site" evidence="5 6">
    <location>
        <position position="278"/>
    </location>
</feature>
<dbReference type="EMBL" id="CAJFDI010000003">
    <property type="protein sequence ID" value="CAD5221634.1"/>
    <property type="molecule type" value="Genomic_DNA"/>
</dbReference>
<sequence length="801" mass="91384">MDVANYYAKQAIAYDKTGHWQAAEYFYLEAARALTDLINQGKADRKLFETVEKYRKRAENIKVQEECAISSKIKSEEQTSEERIEFILSQGLSKDEEGSHREALALYTQGVQYCLDCAKKTQNNELKRRFQTLATVALERAEKLKELSTSSELPDFPDIPDDGILGLDIPRDEDPMPSSSKSSLKVRGKECLNSEELKLLAFTSKINGISFMPFLNDDIRERFAFPMPFCDHDGLLALAEKQKARLKTWYRLPDLCQEPKIIENINSGTIKQNLVSDCSFVASLAVSAQYERKFKKPLITNIIYPQNKKGIPVYNPCGKYMVKLYLNGILRKVLIDDRLPVGADGEFLCSYSQRKNEFWVQLLEKAYMKVMGGYDFPGSNSNIDLNALTGWIPERIPLHSKVDPVDKDTVFEKLFQRYHQGQCLVTLATGKMPVSEVERSGLVDSHAYAVLDLRKFENKKLLLVKNPWTHLRWKGRYSEKDTESWTPELCKALDYNPKDAQQFDDGVFWIDLESVCHFFDVFYVNWNPILFPFSYVLHSCWTAGQGPIKDLYSISENPQYKLDVNNKLGAAAVWILLTRHIVDKQDFEYNTEYITVVVYPTGKRIHLPNSPKPLIDGARINSPHYLCQLNITDPGVQRYTLVVAQYEKSTTIYYTLRLYSTTEFSCSEIKHPKIQKTIPGEWKGITAGGCGNGASRETVRNNPIFHLELDDGSDENTVVIDLRGPKQFHVGFEVVQISSRRNKPFNRCTSGDFRSGCTVLELNSVPAGTYSIMPMTFNPGQEGPFLLKIQSDTGFKFKRVQ</sequence>
<evidence type="ECO:0000256" key="6">
    <source>
        <dbReference type="PROSITE-ProRule" id="PRU00239"/>
    </source>
</evidence>
<dbReference type="Proteomes" id="UP000659654">
    <property type="component" value="Unassembled WGS sequence"/>
</dbReference>
<dbReference type="InterPro" id="IPR036213">
    <property type="entry name" value="Calpain_III_sf"/>
</dbReference>
<keyword evidence="2 6" id="KW-0645">Protease</keyword>
<dbReference type="SMR" id="A0A1I7ST67"/>
<dbReference type="SUPFAM" id="SSF54001">
    <property type="entry name" value="Cysteine proteinases"/>
    <property type="match status" value="1"/>
</dbReference>
<dbReference type="AlphaFoldDB" id="A0A1I7ST67"/>
<dbReference type="InterPro" id="IPR022683">
    <property type="entry name" value="Calpain_III"/>
</dbReference>
<dbReference type="Gene3D" id="3.90.70.10">
    <property type="entry name" value="Cysteine proteinases"/>
    <property type="match status" value="1"/>
</dbReference>
<dbReference type="GO" id="GO:0004198">
    <property type="term" value="F:calcium-dependent cysteine-type endopeptidase activity"/>
    <property type="evidence" value="ECO:0007669"/>
    <property type="project" value="InterPro"/>
</dbReference>
<evidence type="ECO:0000256" key="2">
    <source>
        <dbReference type="ARBA" id="ARBA00022670"/>
    </source>
</evidence>
<dbReference type="OrthoDB" id="167576at2759"/>
<dbReference type="SMART" id="SM00745">
    <property type="entry name" value="MIT"/>
    <property type="match status" value="2"/>
</dbReference>
<dbReference type="SMART" id="SM00230">
    <property type="entry name" value="CysPc"/>
    <property type="match status" value="1"/>
</dbReference>
<dbReference type="SUPFAM" id="SSF49758">
    <property type="entry name" value="Calpain large subunit, middle domain (domain III)"/>
    <property type="match status" value="2"/>
</dbReference>
<dbReference type="PROSITE" id="PS50203">
    <property type="entry name" value="CALPAIN_CAT"/>
    <property type="match status" value="1"/>
</dbReference>
<evidence type="ECO:0000259" key="7">
    <source>
        <dbReference type="PROSITE" id="PS50203"/>
    </source>
</evidence>
<reference evidence="11" key="1">
    <citation type="submission" date="2016-11" db="UniProtKB">
        <authorList>
            <consortium name="WormBaseParasite"/>
        </authorList>
    </citation>
    <scope>IDENTIFICATION</scope>
</reference>
<dbReference type="PRINTS" id="PR00704">
    <property type="entry name" value="CALPAIN"/>
</dbReference>
<dbReference type="SUPFAM" id="SSF116846">
    <property type="entry name" value="MIT domain"/>
    <property type="match status" value="2"/>
</dbReference>
<dbReference type="InterPro" id="IPR022682">
    <property type="entry name" value="Calpain_domain_III"/>
</dbReference>
<gene>
    <name evidence="8" type="ORF">BXYJ_LOCUS6776</name>
</gene>
<evidence type="ECO:0000256" key="3">
    <source>
        <dbReference type="ARBA" id="ARBA00022801"/>
    </source>
</evidence>
<dbReference type="InterPro" id="IPR038765">
    <property type="entry name" value="Papain-like_cys_pep_sf"/>
</dbReference>
<evidence type="ECO:0000313" key="11">
    <source>
        <dbReference type="WBParaSite" id="BXY_1623700.1"/>
    </source>
</evidence>
<keyword evidence="4 6" id="KW-0788">Thiol protease</keyword>
<feature type="active site" evidence="5 6">
    <location>
        <position position="466"/>
    </location>
</feature>
<dbReference type="Pfam" id="PF04212">
    <property type="entry name" value="MIT"/>
    <property type="match status" value="1"/>
</dbReference>
<keyword evidence="3 6" id="KW-0378">Hydrolase</keyword>
<dbReference type="PANTHER" id="PTHR46143">
    <property type="entry name" value="CALPAIN-7"/>
    <property type="match status" value="1"/>
</dbReference>
<dbReference type="InterPro" id="IPR001300">
    <property type="entry name" value="Peptidase_C2_calpain_cat"/>
</dbReference>
<feature type="active site" evidence="5 6">
    <location>
        <position position="446"/>
    </location>
</feature>
<evidence type="ECO:0000313" key="9">
    <source>
        <dbReference type="Proteomes" id="UP000095284"/>
    </source>
</evidence>
<dbReference type="InterPro" id="IPR036181">
    <property type="entry name" value="MIT_dom_sf"/>
</dbReference>